<sequence length="105" mass="12467">MAEEVKFFGFWVSPFSRRVDIALKLKGVDFKYHEEVLSDKSTSLIKYNPIHKKVPVLVHDEKPLAESLVIVEYIDETWQNCPILPKDPYERAHARFWARFIDEKF</sequence>
<accession>A0AA88CMF9</accession>
<keyword evidence="7" id="KW-1185">Reference proteome</keyword>
<proteinExistence type="inferred from homology"/>
<protein>
    <recommendedName>
        <fullName evidence="3">Glutathione S-transferase</fullName>
        <ecNumber evidence="3">2.5.1.18</ecNumber>
    </recommendedName>
</protein>
<dbReference type="EMBL" id="BTGU01006667">
    <property type="protein sequence ID" value="GMN22161.1"/>
    <property type="molecule type" value="Genomic_DNA"/>
</dbReference>
<comment type="caution">
    <text evidence="5">The sequence shown here is derived from an EMBL/GenBank/DDBJ whole genome shotgun (WGS) entry which is preliminary data.</text>
</comment>
<dbReference type="AlphaFoldDB" id="A0AA88CMF9"/>
<comment type="catalytic activity">
    <reaction evidence="2 3">
        <text>RX + glutathione = an S-substituted glutathione + a halide anion + H(+)</text>
        <dbReference type="Rhea" id="RHEA:16437"/>
        <dbReference type="ChEBI" id="CHEBI:15378"/>
        <dbReference type="ChEBI" id="CHEBI:16042"/>
        <dbReference type="ChEBI" id="CHEBI:17792"/>
        <dbReference type="ChEBI" id="CHEBI:57925"/>
        <dbReference type="ChEBI" id="CHEBI:90779"/>
        <dbReference type="EC" id="2.5.1.18"/>
    </reaction>
</comment>
<gene>
    <name evidence="5" type="ORF">TIFTF001_048962</name>
    <name evidence="6" type="ORF">TIFTF001_048969</name>
</gene>
<evidence type="ECO:0000259" key="4">
    <source>
        <dbReference type="PROSITE" id="PS50404"/>
    </source>
</evidence>
<dbReference type="FunFam" id="3.40.30.10:FF:000014">
    <property type="entry name" value="Tau class glutathione S-transferase"/>
    <property type="match status" value="1"/>
</dbReference>
<dbReference type="GO" id="GO:0005829">
    <property type="term" value="C:cytosol"/>
    <property type="evidence" value="ECO:0007669"/>
    <property type="project" value="UniProtKB-SubCell"/>
</dbReference>
<name>A0AA88CMF9_FICCA</name>
<keyword evidence="3" id="KW-0963">Cytoplasm</keyword>
<dbReference type="EMBL" id="BTGU01006658">
    <property type="protein sequence ID" value="GMN22092.1"/>
    <property type="molecule type" value="Genomic_DNA"/>
</dbReference>
<keyword evidence="1 3" id="KW-0808">Transferase</keyword>
<evidence type="ECO:0000256" key="2">
    <source>
        <dbReference type="ARBA" id="ARBA00047960"/>
    </source>
</evidence>
<dbReference type="InterPro" id="IPR036249">
    <property type="entry name" value="Thioredoxin-like_sf"/>
</dbReference>
<reference evidence="5" key="1">
    <citation type="submission" date="2023-07" db="EMBL/GenBank/DDBJ databases">
        <title>draft genome sequence of fig (Ficus carica).</title>
        <authorList>
            <person name="Takahashi T."/>
            <person name="Nishimura K."/>
        </authorList>
    </citation>
    <scope>NUCLEOTIDE SEQUENCE</scope>
</reference>
<dbReference type="InterPro" id="IPR004045">
    <property type="entry name" value="Glutathione_S-Trfase_N"/>
</dbReference>
<dbReference type="EC" id="2.5.1.18" evidence="3"/>
<dbReference type="Pfam" id="PF02798">
    <property type="entry name" value="GST_N"/>
    <property type="match status" value="1"/>
</dbReference>
<evidence type="ECO:0000313" key="5">
    <source>
        <dbReference type="EMBL" id="GMN22092.1"/>
    </source>
</evidence>
<evidence type="ECO:0000256" key="1">
    <source>
        <dbReference type="ARBA" id="ARBA00022679"/>
    </source>
</evidence>
<dbReference type="SFLD" id="SFLDS00019">
    <property type="entry name" value="Glutathione_Transferase_(cytos"/>
    <property type="match status" value="1"/>
</dbReference>
<dbReference type="CDD" id="cd03058">
    <property type="entry name" value="GST_N_Tau"/>
    <property type="match status" value="1"/>
</dbReference>
<comment type="similarity">
    <text evidence="3">Belongs to the GST superfamily.</text>
</comment>
<evidence type="ECO:0000256" key="3">
    <source>
        <dbReference type="RuleBase" id="RU369102"/>
    </source>
</evidence>
<dbReference type="Gene3D" id="1.20.1050.10">
    <property type="match status" value="1"/>
</dbReference>
<evidence type="ECO:0000313" key="7">
    <source>
        <dbReference type="Proteomes" id="UP001187192"/>
    </source>
</evidence>
<evidence type="ECO:0000313" key="6">
    <source>
        <dbReference type="EMBL" id="GMN22161.1"/>
    </source>
</evidence>
<feature type="domain" description="GST N-terminal" evidence="4">
    <location>
        <begin position="3"/>
        <end position="82"/>
    </location>
</feature>
<dbReference type="Proteomes" id="UP001187192">
    <property type="component" value="Unassembled WGS sequence"/>
</dbReference>
<dbReference type="PANTHER" id="PTHR11260">
    <property type="entry name" value="GLUTATHIONE S-TRANSFERASE, GST, SUPERFAMILY, GST DOMAIN CONTAINING"/>
    <property type="match status" value="1"/>
</dbReference>
<dbReference type="SFLD" id="SFLDG00358">
    <property type="entry name" value="Main_(cytGST)"/>
    <property type="match status" value="1"/>
</dbReference>
<dbReference type="InterPro" id="IPR040079">
    <property type="entry name" value="Glutathione_S-Trfase"/>
</dbReference>
<organism evidence="5 7">
    <name type="scientific">Ficus carica</name>
    <name type="common">Common fig</name>
    <dbReference type="NCBI Taxonomy" id="3494"/>
    <lineage>
        <taxon>Eukaryota</taxon>
        <taxon>Viridiplantae</taxon>
        <taxon>Streptophyta</taxon>
        <taxon>Embryophyta</taxon>
        <taxon>Tracheophyta</taxon>
        <taxon>Spermatophyta</taxon>
        <taxon>Magnoliopsida</taxon>
        <taxon>eudicotyledons</taxon>
        <taxon>Gunneridae</taxon>
        <taxon>Pentapetalae</taxon>
        <taxon>rosids</taxon>
        <taxon>fabids</taxon>
        <taxon>Rosales</taxon>
        <taxon>Moraceae</taxon>
        <taxon>Ficeae</taxon>
        <taxon>Ficus</taxon>
    </lineage>
</organism>
<dbReference type="Gene3D" id="3.40.30.10">
    <property type="entry name" value="Glutaredoxin"/>
    <property type="match status" value="1"/>
</dbReference>
<comment type="function">
    <text evidence="3">Is involved in the conjugation of reduced glutathione to a wide number of exogenous and endogenous hydrophobic electrophiles.</text>
</comment>
<dbReference type="GO" id="GO:0006749">
    <property type="term" value="P:glutathione metabolic process"/>
    <property type="evidence" value="ECO:0007669"/>
    <property type="project" value="TreeGrafter"/>
</dbReference>
<comment type="subcellular location">
    <subcellularLocation>
        <location evidence="3">Cytoplasm</location>
        <location evidence="3">Cytosol</location>
    </subcellularLocation>
</comment>
<dbReference type="InterPro" id="IPR045073">
    <property type="entry name" value="Omega/Tau-like"/>
</dbReference>
<dbReference type="GO" id="GO:0004364">
    <property type="term" value="F:glutathione transferase activity"/>
    <property type="evidence" value="ECO:0007669"/>
    <property type="project" value="UniProtKB-UniRule"/>
</dbReference>
<dbReference type="PROSITE" id="PS50404">
    <property type="entry name" value="GST_NTER"/>
    <property type="match status" value="1"/>
</dbReference>
<dbReference type="PANTHER" id="PTHR11260:SF676">
    <property type="entry name" value="GLUTATHIONE S-TRANSFERASE U8"/>
    <property type="match status" value="1"/>
</dbReference>
<dbReference type="SUPFAM" id="SSF52833">
    <property type="entry name" value="Thioredoxin-like"/>
    <property type="match status" value="1"/>
</dbReference>